<proteinExistence type="predicted"/>
<name>A0A7G3ZIT2_9SACH</name>
<keyword evidence="2" id="KW-1133">Transmembrane helix</keyword>
<feature type="region of interest" description="Disordered" evidence="1">
    <location>
        <begin position="113"/>
        <end position="144"/>
    </location>
</feature>
<dbReference type="RefSeq" id="XP_037140092.1">
    <property type="nucleotide sequence ID" value="XM_037284196.1"/>
</dbReference>
<feature type="domain" description="Brl1/Brr6" evidence="3">
    <location>
        <begin position="286"/>
        <end position="420"/>
    </location>
</feature>
<evidence type="ECO:0000256" key="2">
    <source>
        <dbReference type="SAM" id="Phobius"/>
    </source>
</evidence>
<dbReference type="SMART" id="SM01042">
    <property type="entry name" value="Brr6_like_C_C"/>
    <property type="match status" value="1"/>
</dbReference>
<reference evidence="4 5" key="1">
    <citation type="submission" date="2020-06" db="EMBL/GenBank/DDBJ databases">
        <title>The yeast mating-type switching endonuclease HO is a domesticated member of an unorthodox homing genetic element family.</title>
        <authorList>
            <person name="Coughlan A.Y."/>
            <person name="Lombardi L."/>
            <person name="Braun-Galleani S."/>
            <person name="Martos A.R."/>
            <person name="Galeote V."/>
            <person name="Bigey F."/>
            <person name="Dequin S."/>
            <person name="Byrne K.P."/>
            <person name="Wolfe K.H."/>
        </authorList>
    </citation>
    <scope>NUCLEOTIDE SEQUENCE [LARGE SCALE GENOMIC DNA]</scope>
    <source>
        <strain evidence="4 5">CBS764</strain>
    </source>
</reference>
<keyword evidence="2" id="KW-0472">Membrane</keyword>
<dbReference type="Proteomes" id="UP000515788">
    <property type="component" value="Chromosome 5"/>
</dbReference>
<accession>A0A7G3ZIT2</accession>
<keyword evidence="5" id="KW-1185">Reference proteome</keyword>
<dbReference type="GO" id="GO:0006998">
    <property type="term" value="P:nuclear envelope organization"/>
    <property type="evidence" value="ECO:0007669"/>
    <property type="project" value="InterPro"/>
</dbReference>
<dbReference type="InterPro" id="IPR018767">
    <property type="entry name" value="Brl1/Brr6_dom"/>
</dbReference>
<dbReference type="OrthoDB" id="5961at2759"/>
<evidence type="ECO:0000313" key="5">
    <source>
        <dbReference type="Proteomes" id="UP000515788"/>
    </source>
</evidence>
<evidence type="ECO:0000313" key="4">
    <source>
        <dbReference type="EMBL" id="QLL33418.1"/>
    </source>
</evidence>
<dbReference type="EMBL" id="CP059250">
    <property type="protein sequence ID" value="QLL33418.1"/>
    <property type="molecule type" value="Genomic_DNA"/>
</dbReference>
<dbReference type="AlphaFoldDB" id="A0A7G3ZIT2"/>
<dbReference type="GO" id="GO:0031965">
    <property type="term" value="C:nuclear membrane"/>
    <property type="evidence" value="ECO:0007669"/>
    <property type="project" value="InterPro"/>
</dbReference>
<evidence type="ECO:0000256" key="1">
    <source>
        <dbReference type="SAM" id="MobiDB-lite"/>
    </source>
</evidence>
<organism evidence="4 5">
    <name type="scientific">Torulaspora globosa</name>
    <dbReference type="NCBI Taxonomy" id="48254"/>
    <lineage>
        <taxon>Eukaryota</taxon>
        <taxon>Fungi</taxon>
        <taxon>Dikarya</taxon>
        <taxon>Ascomycota</taxon>
        <taxon>Saccharomycotina</taxon>
        <taxon>Saccharomycetes</taxon>
        <taxon>Saccharomycetales</taxon>
        <taxon>Saccharomycetaceae</taxon>
        <taxon>Torulaspora</taxon>
    </lineage>
</organism>
<evidence type="ECO:0000259" key="3">
    <source>
        <dbReference type="SMART" id="SM01042"/>
    </source>
</evidence>
<sequence>MEQFSSLSLDDKFHREAVCEEDPIGISKLSLSDQTNRITPQVLSKYMPHFPALPSPLRNSFSYVETTNDEMDIDEYDKECVPSDSQEMEEVETKDVNSTTKVTFAVPEVRKKSKPSIDEVSADKAPVAPKEEEMERENGCNAVKKDGTDSTAVIKALLSPTSLGVAAAAKIEGFPLPDSPTAPKEITFEDDCPSIADRKDYQSIDIDSLKQDLRNRSKHQPIQVSINNHHHYYQDPAGYLTMQRCTVPDLQNSKQMQPQLHGGDRYQLPVPWSSEARPLSRGSYMFMSYLQLFLNGITVTAVFTVLTAFFRTLKTDIKSSWEHRRLELAYESSRCKIQYLTNKCNLGGRPALQEKCQAWEQCMNRNNDIFFRARSTLSAKLFGEIVNSFIEPIGWKALLVILMAVVIWCFCSNFLLGFARAKSYYGDASQQTLMRQQRRLKRPLFLTQDGQKHDDPSELSSDLQEL</sequence>
<protein>
    <recommendedName>
        <fullName evidence="3">Brl1/Brr6 domain-containing protein</fullName>
    </recommendedName>
</protein>
<feature type="transmembrane region" description="Helical" evidence="2">
    <location>
        <begin position="397"/>
        <end position="416"/>
    </location>
</feature>
<gene>
    <name evidence="4" type="ORF">HG536_0E03290</name>
</gene>
<dbReference type="PANTHER" id="PTHR28136">
    <property type="entry name" value="NUCLEUS EXPORT PROTEIN BRR6"/>
    <property type="match status" value="1"/>
</dbReference>
<dbReference type="KEGG" id="tgb:HG536_0E03290"/>
<dbReference type="GeneID" id="59326614"/>
<dbReference type="Pfam" id="PF10104">
    <property type="entry name" value="Brr6_like_C_C"/>
    <property type="match status" value="1"/>
</dbReference>
<dbReference type="InterPro" id="IPR040202">
    <property type="entry name" value="Brl1/Brr6"/>
</dbReference>
<keyword evidence="2" id="KW-0812">Transmembrane</keyword>
<dbReference type="GO" id="GO:0055088">
    <property type="term" value="P:lipid homeostasis"/>
    <property type="evidence" value="ECO:0007669"/>
    <property type="project" value="InterPro"/>
</dbReference>
<dbReference type="PANTHER" id="PTHR28136:SF1">
    <property type="entry name" value="NUCLEUS EXPORT PROTEIN BRL1"/>
    <property type="match status" value="1"/>
</dbReference>
<feature type="compositionally biased region" description="Basic and acidic residues" evidence="1">
    <location>
        <begin position="129"/>
        <end position="144"/>
    </location>
</feature>
<feature type="transmembrane region" description="Helical" evidence="2">
    <location>
        <begin position="289"/>
        <end position="310"/>
    </location>
</feature>